<gene>
    <name evidence="3" type="primary">TMEM120B</name>
</gene>
<dbReference type="GeneTree" id="ENSGT00390000007848"/>
<evidence type="ECO:0000313" key="4">
    <source>
        <dbReference type="Proteomes" id="UP000008225"/>
    </source>
</evidence>
<proteinExistence type="predicted"/>
<dbReference type="GO" id="GO:0005525">
    <property type="term" value="F:GTP binding"/>
    <property type="evidence" value="ECO:0007669"/>
    <property type="project" value="InterPro"/>
</dbReference>
<reference evidence="3" key="3">
    <citation type="submission" date="2025-09" db="UniProtKB">
        <authorList>
            <consortium name="Ensembl"/>
        </authorList>
    </citation>
    <scope>IDENTIFICATION</scope>
</reference>
<sequence length="210" mass="23787">RKRKRRVGRALPHPDRKSLKTVSESHGGRGVSAVLISYVQGGFPHYYNPSTLEGQAGSRRVSASEWPWDSWDSKGEDGHDLAQPLNIHTISLVLVVHIVFNVSTYQNIKISWVPDQTHFWLGHSLSLHGCLVLLRADHLQMRKLRPRHLSRISTLQSTLTCSAFPAHLGLEISAKRRERDKSIFKESVQATESLLQSSNWEKKKSLCLLL</sequence>
<organism evidence="3 4">
    <name type="scientific">Callithrix jacchus</name>
    <name type="common">White-tufted-ear marmoset</name>
    <name type="synonym">Simia Jacchus</name>
    <dbReference type="NCBI Taxonomy" id="9483"/>
    <lineage>
        <taxon>Eukaryota</taxon>
        <taxon>Metazoa</taxon>
        <taxon>Chordata</taxon>
        <taxon>Craniata</taxon>
        <taxon>Vertebrata</taxon>
        <taxon>Euteleostomi</taxon>
        <taxon>Mammalia</taxon>
        <taxon>Eutheria</taxon>
        <taxon>Euarchontoglires</taxon>
        <taxon>Primates</taxon>
        <taxon>Haplorrhini</taxon>
        <taxon>Platyrrhini</taxon>
        <taxon>Cebidae</taxon>
        <taxon>Callitrichinae</taxon>
        <taxon>Callithrix</taxon>
        <taxon>Callithrix</taxon>
    </lineage>
</organism>
<dbReference type="InterPro" id="IPR001806">
    <property type="entry name" value="Small_GTPase"/>
</dbReference>
<feature type="region of interest" description="Disordered" evidence="2">
    <location>
        <begin position="1"/>
        <end position="25"/>
    </location>
</feature>
<dbReference type="SMART" id="SM00174">
    <property type="entry name" value="RHO"/>
    <property type="match status" value="1"/>
</dbReference>
<accession>A0A8I3X286</accession>
<reference evidence="3 4" key="1">
    <citation type="submission" date="2009-03" db="EMBL/GenBank/DDBJ databases">
        <authorList>
            <person name="Warren W."/>
            <person name="Ye L."/>
            <person name="Minx P."/>
            <person name="Worley K."/>
            <person name="Gibbs R."/>
            <person name="Wilson R.K."/>
        </authorList>
    </citation>
    <scope>NUCLEOTIDE SEQUENCE [LARGE SCALE GENOMIC DNA]</scope>
</reference>
<dbReference type="GO" id="GO:0003924">
    <property type="term" value="F:GTPase activity"/>
    <property type="evidence" value="ECO:0007669"/>
    <property type="project" value="InterPro"/>
</dbReference>
<dbReference type="Ensembl" id="ENSCJAT00000122380.1">
    <property type="protein sequence ID" value="ENSCJAP00000085997.1"/>
    <property type="gene ID" value="ENSCJAG00000016971.5"/>
</dbReference>
<evidence type="ECO:0000256" key="2">
    <source>
        <dbReference type="SAM" id="MobiDB-lite"/>
    </source>
</evidence>
<keyword evidence="4" id="KW-1185">Reference proteome</keyword>
<dbReference type="Proteomes" id="UP000008225">
    <property type="component" value="Chromosome 9"/>
</dbReference>
<dbReference type="Gene3D" id="3.40.50.300">
    <property type="entry name" value="P-loop containing nucleotide triphosphate hydrolases"/>
    <property type="match status" value="1"/>
</dbReference>
<dbReference type="InterPro" id="IPR027417">
    <property type="entry name" value="P-loop_NTPase"/>
</dbReference>
<reference evidence="3" key="2">
    <citation type="submission" date="2025-08" db="UniProtKB">
        <authorList>
            <consortium name="Ensembl"/>
        </authorList>
    </citation>
    <scope>IDENTIFICATION</scope>
</reference>
<name>A0A8I3X286_CALJA</name>
<keyword evidence="1" id="KW-0547">Nucleotide-binding</keyword>
<evidence type="ECO:0000313" key="3">
    <source>
        <dbReference type="Ensembl" id="ENSCJAP00000085997.1"/>
    </source>
</evidence>
<dbReference type="AlphaFoldDB" id="A0A8I3X286"/>
<protein>
    <submittedName>
        <fullName evidence="3">Transmembrane protein 120B</fullName>
    </submittedName>
</protein>
<evidence type="ECO:0000256" key="1">
    <source>
        <dbReference type="ARBA" id="ARBA00022741"/>
    </source>
</evidence>
<dbReference type="Pfam" id="PF00071">
    <property type="entry name" value="Ras"/>
    <property type="match status" value="1"/>
</dbReference>